<dbReference type="InterPro" id="IPR002110">
    <property type="entry name" value="Ankyrin_rpt"/>
</dbReference>
<dbReference type="SMART" id="SM00248">
    <property type="entry name" value="ANK"/>
    <property type="match status" value="2"/>
</dbReference>
<dbReference type="InterPro" id="IPR036770">
    <property type="entry name" value="Ankyrin_rpt-contain_sf"/>
</dbReference>
<accession>A0AAV9N7S4</accession>
<comment type="caution">
    <text evidence="2">The sequence shown here is derived from an EMBL/GenBank/DDBJ whole genome shotgun (WGS) entry which is preliminary data.</text>
</comment>
<dbReference type="Pfam" id="PF12796">
    <property type="entry name" value="Ank_2"/>
    <property type="match status" value="1"/>
</dbReference>
<feature type="compositionally biased region" description="Low complexity" evidence="1">
    <location>
        <begin position="133"/>
        <end position="144"/>
    </location>
</feature>
<evidence type="ECO:0008006" key="4">
    <source>
        <dbReference type="Google" id="ProtNLM"/>
    </source>
</evidence>
<dbReference type="EMBL" id="JAVRRD010000015">
    <property type="protein sequence ID" value="KAK5051398.1"/>
    <property type="molecule type" value="Genomic_DNA"/>
</dbReference>
<name>A0AAV9N7S4_9EURO</name>
<organism evidence="2 3">
    <name type="scientific">Exophiala bonariae</name>
    <dbReference type="NCBI Taxonomy" id="1690606"/>
    <lineage>
        <taxon>Eukaryota</taxon>
        <taxon>Fungi</taxon>
        <taxon>Dikarya</taxon>
        <taxon>Ascomycota</taxon>
        <taxon>Pezizomycotina</taxon>
        <taxon>Eurotiomycetes</taxon>
        <taxon>Chaetothyriomycetidae</taxon>
        <taxon>Chaetothyriales</taxon>
        <taxon>Herpotrichiellaceae</taxon>
        <taxon>Exophiala</taxon>
    </lineage>
</organism>
<proteinExistence type="predicted"/>
<evidence type="ECO:0000256" key="1">
    <source>
        <dbReference type="SAM" id="MobiDB-lite"/>
    </source>
</evidence>
<sequence>MASLNPFLLAAVVPDPDPRLLPLLRSQPALASAQDAHGYSLLHAAASYNHVNLLRLLVNEFHVDVNLTDEDGETCLFVAESVEVARCLVEELRVDVNVKNDEDTIAADKIESEQDFPEVAAYLKVHAGVSTSSTSAGNVSSVNGAQDPPALPPNVTINVNSSTEDTPELAQEPDPEFRRRIEELAGRENFHTDEGQRELRDLITDAVRGVGNEERDVRRRLG</sequence>
<reference evidence="2 3" key="1">
    <citation type="submission" date="2023-08" db="EMBL/GenBank/DDBJ databases">
        <title>Black Yeasts Isolated from many extreme environments.</title>
        <authorList>
            <person name="Coleine C."/>
            <person name="Stajich J.E."/>
            <person name="Selbmann L."/>
        </authorList>
    </citation>
    <scope>NUCLEOTIDE SEQUENCE [LARGE SCALE GENOMIC DNA]</scope>
    <source>
        <strain evidence="2 3">CCFEE 5792</strain>
    </source>
</reference>
<dbReference type="SUPFAM" id="SSF48403">
    <property type="entry name" value="Ankyrin repeat"/>
    <property type="match status" value="1"/>
</dbReference>
<keyword evidence="3" id="KW-1185">Reference proteome</keyword>
<gene>
    <name evidence="2" type="ORF">LTR84_003050</name>
</gene>
<evidence type="ECO:0000313" key="3">
    <source>
        <dbReference type="Proteomes" id="UP001358417"/>
    </source>
</evidence>
<dbReference type="Proteomes" id="UP001358417">
    <property type="component" value="Unassembled WGS sequence"/>
</dbReference>
<dbReference type="Gene3D" id="1.25.40.20">
    <property type="entry name" value="Ankyrin repeat-containing domain"/>
    <property type="match status" value="1"/>
</dbReference>
<evidence type="ECO:0000313" key="2">
    <source>
        <dbReference type="EMBL" id="KAK5051398.1"/>
    </source>
</evidence>
<dbReference type="GeneID" id="89971244"/>
<feature type="region of interest" description="Disordered" evidence="1">
    <location>
        <begin position="133"/>
        <end position="152"/>
    </location>
</feature>
<dbReference type="RefSeq" id="XP_064705625.1">
    <property type="nucleotide sequence ID" value="XM_064846645.1"/>
</dbReference>
<protein>
    <recommendedName>
        <fullName evidence="4">Ankyrin repeat protein</fullName>
    </recommendedName>
</protein>
<dbReference type="AlphaFoldDB" id="A0AAV9N7S4"/>